<protein>
    <submittedName>
        <fullName evidence="6">Transcriptional regulator, LysR family</fullName>
    </submittedName>
</protein>
<dbReference type="Gene3D" id="1.10.10.10">
    <property type="entry name" value="Winged helix-like DNA-binding domain superfamily/Winged helix DNA-binding domain"/>
    <property type="match status" value="1"/>
</dbReference>
<dbReference type="OrthoDB" id="9785745at2"/>
<keyword evidence="2" id="KW-0805">Transcription regulation</keyword>
<evidence type="ECO:0000256" key="1">
    <source>
        <dbReference type="ARBA" id="ARBA00009437"/>
    </source>
</evidence>
<dbReference type="InterPro" id="IPR005119">
    <property type="entry name" value="LysR_subst-bd"/>
</dbReference>
<dbReference type="PANTHER" id="PTHR30126">
    <property type="entry name" value="HTH-TYPE TRANSCRIPTIONAL REGULATOR"/>
    <property type="match status" value="1"/>
</dbReference>
<dbReference type="InterPro" id="IPR000847">
    <property type="entry name" value="LysR_HTH_N"/>
</dbReference>
<evidence type="ECO:0000313" key="7">
    <source>
        <dbReference type="Proteomes" id="UP000198718"/>
    </source>
</evidence>
<organism evidence="6 7">
    <name type="scientific">Natronincola ferrireducens</name>
    <dbReference type="NCBI Taxonomy" id="393762"/>
    <lineage>
        <taxon>Bacteria</taxon>
        <taxon>Bacillati</taxon>
        <taxon>Bacillota</taxon>
        <taxon>Clostridia</taxon>
        <taxon>Peptostreptococcales</taxon>
        <taxon>Natronincolaceae</taxon>
        <taxon>Natronincola</taxon>
    </lineage>
</organism>
<dbReference type="AlphaFoldDB" id="A0A1G9A4S3"/>
<dbReference type="CDD" id="cd08420">
    <property type="entry name" value="PBP2_CysL_like"/>
    <property type="match status" value="1"/>
</dbReference>
<dbReference type="RefSeq" id="WP_090551277.1">
    <property type="nucleotide sequence ID" value="NZ_FNFP01000001.1"/>
</dbReference>
<evidence type="ECO:0000259" key="5">
    <source>
        <dbReference type="PROSITE" id="PS50931"/>
    </source>
</evidence>
<dbReference type="STRING" id="393762.SAMN05660472_01061"/>
<dbReference type="GO" id="GO:0000976">
    <property type="term" value="F:transcription cis-regulatory region binding"/>
    <property type="evidence" value="ECO:0007669"/>
    <property type="project" value="TreeGrafter"/>
</dbReference>
<dbReference type="FunFam" id="1.10.10.10:FF:000001">
    <property type="entry name" value="LysR family transcriptional regulator"/>
    <property type="match status" value="1"/>
</dbReference>
<dbReference type="Pfam" id="PF00126">
    <property type="entry name" value="HTH_1"/>
    <property type="match status" value="1"/>
</dbReference>
<sequence length="304" mass="34901">MDFKQLESFIAIARFKSFSKAADYLFLTQPTISSHIINLEKQLNTTLINRINKKISLTKAGEILYDYAINIINLKESAKFKLGEFKGKIMGNIELACSSIPEQYIVPDIIYQFNILYPDVTFTMSRYDSKQVVEGILHGEVDFGIVGVELPHSQLKYIELTQDEIVLVTPHHEPYSSLEPEVDIKAILEERFIMREKGSGTRSLLENTLKKYDKGIKDLNIIAYIESTEAIKQCIRKGLGVSFLSNRAVEGEVNHGLLKTFKIKDLEMNRNFYLVYHKYRSPSPLEMAFHKMVFEYFSIDSSNS</sequence>
<dbReference type="Gene3D" id="3.40.190.290">
    <property type="match status" value="1"/>
</dbReference>
<dbReference type="InterPro" id="IPR036388">
    <property type="entry name" value="WH-like_DNA-bd_sf"/>
</dbReference>
<dbReference type="GO" id="GO:0003700">
    <property type="term" value="F:DNA-binding transcription factor activity"/>
    <property type="evidence" value="ECO:0007669"/>
    <property type="project" value="InterPro"/>
</dbReference>
<reference evidence="6 7" key="1">
    <citation type="submission" date="2016-10" db="EMBL/GenBank/DDBJ databases">
        <authorList>
            <person name="de Groot N.N."/>
        </authorList>
    </citation>
    <scope>NUCLEOTIDE SEQUENCE [LARGE SCALE GENOMIC DNA]</scope>
    <source>
        <strain evidence="6 7">DSM 18346</strain>
    </source>
</reference>
<proteinExistence type="inferred from homology"/>
<dbReference type="NCBIfam" id="NF040786">
    <property type="entry name" value="LysR_Sec_metab"/>
    <property type="match status" value="1"/>
</dbReference>
<evidence type="ECO:0000256" key="3">
    <source>
        <dbReference type="ARBA" id="ARBA00023125"/>
    </source>
</evidence>
<dbReference type="Pfam" id="PF03466">
    <property type="entry name" value="LysR_substrate"/>
    <property type="match status" value="1"/>
</dbReference>
<dbReference type="SUPFAM" id="SSF53850">
    <property type="entry name" value="Periplasmic binding protein-like II"/>
    <property type="match status" value="1"/>
</dbReference>
<evidence type="ECO:0000256" key="2">
    <source>
        <dbReference type="ARBA" id="ARBA00023015"/>
    </source>
</evidence>
<evidence type="ECO:0000256" key="4">
    <source>
        <dbReference type="ARBA" id="ARBA00023163"/>
    </source>
</evidence>
<accession>A0A1G9A4S3</accession>
<dbReference type="Proteomes" id="UP000198718">
    <property type="component" value="Unassembled WGS sequence"/>
</dbReference>
<dbReference type="PANTHER" id="PTHR30126:SF64">
    <property type="entry name" value="HTH-TYPE TRANSCRIPTIONAL REGULATOR CITR"/>
    <property type="match status" value="1"/>
</dbReference>
<name>A0A1G9A4S3_9FIRM</name>
<comment type="similarity">
    <text evidence="1">Belongs to the LysR transcriptional regulatory family.</text>
</comment>
<dbReference type="PRINTS" id="PR00039">
    <property type="entry name" value="HTHLYSR"/>
</dbReference>
<dbReference type="InterPro" id="IPR036390">
    <property type="entry name" value="WH_DNA-bd_sf"/>
</dbReference>
<dbReference type="SUPFAM" id="SSF46785">
    <property type="entry name" value="Winged helix' DNA-binding domain"/>
    <property type="match status" value="1"/>
</dbReference>
<feature type="domain" description="HTH lysR-type" evidence="5">
    <location>
        <begin position="1"/>
        <end position="58"/>
    </location>
</feature>
<dbReference type="EMBL" id="FNFP01000001">
    <property type="protein sequence ID" value="SDK22389.1"/>
    <property type="molecule type" value="Genomic_DNA"/>
</dbReference>
<dbReference type="InterPro" id="IPR047788">
    <property type="entry name" value="LysR-like_Sec_metab"/>
</dbReference>
<dbReference type="PROSITE" id="PS50931">
    <property type="entry name" value="HTH_LYSR"/>
    <property type="match status" value="1"/>
</dbReference>
<gene>
    <name evidence="6" type="ORF">SAMN05660472_01061</name>
</gene>
<keyword evidence="4" id="KW-0804">Transcription</keyword>
<keyword evidence="7" id="KW-1185">Reference proteome</keyword>
<evidence type="ECO:0000313" key="6">
    <source>
        <dbReference type="EMBL" id="SDK22389.1"/>
    </source>
</evidence>
<keyword evidence="3" id="KW-0238">DNA-binding</keyword>